<protein>
    <recommendedName>
        <fullName evidence="5">TonB-dependent receptor</fullName>
    </recommendedName>
</protein>
<proteinExistence type="predicted"/>
<evidence type="ECO:0008006" key="5">
    <source>
        <dbReference type="Google" id="ProtNLM"/>
    </source>
</evidence>
<feature type="signal peptide" evidence="2">
    <location>
        <begin position="1"/>
        <end position="32"/>
    </location>
</feature>
<dbReference type="Proteomes" id="UP000278085">
    <property type="component" value="Unassembled WGS sequence"/>
</dbReference>
<keyword evidence="4" id="KW-1185">Reference proteome</keyword>
<keyword evidence="2" id="KW-0732">Signal</keyword>
<sequence>MRNNFLRPLPARAQTRLLTCVLAIAAAYPLHAQTIAPLAQPPGEPASSAPLSLRSDPALADILVETDSNLLPGDGRSAVGVSVRLLDAQGQRLRGSTWITVDSSGGRIVDPAAAPGLRLGQRADRLLRGTRIRVDDGLARFQLVAPSHAQDVLLTVASGALQARGELSFVTERRPLFAAGVAEGVIGRRQGSSSGPERFNDGFEQSLTRWSRQFNGGKDDVAARLAFFAKGDIGIDSAITAAYDSEKADSSRLLRDLDPNRHYPVYGDDAVTAFDARSSERLYLRLDQRKNYLLYGDFATGAAFSQFSGSGGGTDNGLHKLGQYNRTATGLRGHYEEGAISGNAFAVHDSLKQVIEEYQANGTSGPFAVRSNSAIQNSDKVELVVRDKNQANLVKQVIALQRYVDYSFEPFSGRILFNQAIPTLTPDGDPQSIRITYEVDQGGDKFWVLGADASVALGQRVKVGASVVDDRNPDSPYKLHSVAGQWQIGAGTDLVAELARSSSTTYTLGRNVSTTPTRQAGESMDERDGSAGRIELRHNSEQLEARAWWHQAGRDFNNTASGLAAGQSDGGASAKWRLNPQTRLYAEAVRSDSEGGPNFGDASRDGQRAGVQYAFNERLSIDLSLRHIEETGQLGTNSLIAPNTAPLGGAQGPAGGFFGGLESSGLDTVTGLPYHPVGGGRAPYRGVEATTARIGVQFKASRKLTVAADAEHSIDGEQQQRYGFGVQYATESHGRLYARAETQTGLASSYSIDPAERSTSVVAGVDTSYMAGGTVFSEYRLRDSADLGFDDERNAQLASGVRNTWQLRPGVTASTGVEYLKVLNGSEQEAMALSGAIDYRIDPLWSASAKLEFRKVFDRADMIGEQGQDQWLNTVSVARKLGDDWTLLARNYLLYQRNNDDALGAPLGNTLQDRAQVGFAWRPRERNDINALARYEYKTVRDEARIDGENYRAHIVSTHMDYHPSRAWWVTSRLAGKLNTDRNLPAGQQKYNAWLAGGRAVVDVAPKWDVGVLASVLYSPQGKSRQYAYGAEVGYRLARNLYLSVGHNLSGFTDKELSGADYTAHGTFLRLRFKFDEKTFKAGGM</sequence>
<evidence type="ECO:0000256" key="1">
    <source>
        <dbReference type="SAM" id="MobiDB-lite"/>
    </source>
</evidence>
<accession>A0A430HC82</accession>
<feature type="chain" id="PRO_5019166676" description="TonB-dependent receptor" evidence="2">
    <location>
        <begin position="33"/>
        <end position="1085"/>
    </location>
</feature>
<comment type="caution">
    <text evidence="3">The sequence shown here is derived from an EMBL/GenBank/DDBJ whole genome shotgun (WGS) entry which is preliminary data.</text>
</comment>
<evidence type="ECO:0000256" key="2">
    <source>
        <dbReference type="SAM" id="SignalP"/>
    </source>
</evidence>
<dbReference type="AlphaFoldDB" id="A0A430HC82"/>
<gene>
    <name evidence="3" type="ORF">EJB06_31190</name>
</gene>
<name>A0A430HC82_9BURK</name>
<feature type="compositionally biased region" description="Polar residues" evidence="1">
    <location>
        <begin position="507"/>
        <end position="520"/>
    </location>
</feature>
<dbReference type="RefSeq" id="WP_126077921.1">
    <property type="nucleotide sequence ID" value="NZ_CP051166.1"/>
</dbReference>
<dbReference type="EMBL" id="RXLQ01000040">
    <property type="protein sequence ID" value="RSZ55101.1"/>
    <property type="molecule type" value="Genomic_DNA"/>
</dbReference>
<dbReference type="OrthoDB" id="9773411at2"/>
<organism evidence="3 4">
    <name type="scientific">Massilia atriviolacea</name>
    <dbReference type="NCBI Taxonomy" id="2495579"/>
    <lineage>
        <taxon>Bacteria</taxon>
        <taxon>Pseudomonadati</taxon>
        <taxon>Pseudomonadota</taxon>
        <taxon>Betaproteobacteria</taxon>
        <taxon>Burkholderiales</taxon>
        <taxon>Oxalobacteraceae</taxon>
        <taxon>Telluria group</taxon>
        <taxon>Massilia</taxon>
    </lineage>
</organism>
<dbReference type="SUPFAM" id="SSF56935">
    <property type="entry name" value="Porins"/>
    <property type="match status" value="2"/>
</dbReference>
<reference evidence="3 4" key="1">
    <citation type="submission" date="2018-12" db="EMBL/GenBank/DDBJ databases">
        <authorList>
            <person name="Yang E."/>
        </authorList>
    </citation>
    <scope>NUCLEOTIDE SEQUENCE [LARGE SCALE GENOMIC DNA]</scope>
    <source>
        <strain evidence="3 4">SOD</strain>
    </source>
</reference>
<evidence type="ECO:0000313" key="4">
    <source>
        <dbReference type="Proteomes" id="UP000278085"/>
    </source>
</evidence>
<evidence type="ECO:0000313" key="3">
    <source>
        <dbReference type="EMBL" id="RSZ55101.1"/>
    </source>
</evidence>
<feature type="region of interest" description="Disordered" evidence="1">
    <location>
        <begin position="507"/>
        <end position="530"/>
    </location>
</feature>